<evidence type="ECO:0000313" key="3">
    <source>
        <dbReference type="Proteomes" id="UP000199520"/>
    </source>
</evidence>
<dbReference type="RefSeq" id="WP_090932394.1">
    <property type="nucleotide sequence ID" value="NZ_FOTS01000003.1"/>
</dbReference>
<dbReference type="AlphaFoldDB" id="A0A1I4H761"/>
<dbReference type="OrthoDB" id="1684397at2"/>
<sequence>MDKSKDNWMVRSESILLRIIAICMMTLIFSQLLLLRDETRSYLSKVDKMEGEQLNTAMPLYADTPLQIKEETTAIKNYQSMLRKSKVILLHMVKPSANAKVYVVVNGKRASDFINGNSKISVYDGDYLEIDASELEQPIQFIIKVPEKDLLSPVDGLIVEGSKGILTVGKIKFKDEY</sequence>
<dbReference type="Proteomes" id="UP000199520">
    <property type="component" value="Unassembled WGS sequence"/>
</dbReference>
<dbReference type="STRING" id="1123291.SAMN04490355_10034"/>
<evidence type="ECO:0000256" key="1">
    <source>
        <dbReference type="SAM" id="Phobius"/>
    </source>
</evidence>
<organism evidence="2 3">
    <name type="scientific">Pelosinus propionicus DSM 13327</name>
    <dbReference type="NCBI Taxonomy" id="1123291"/>
    <lineage>
        <taxon>Bacteria</taxon>
        <taxon>Bacillati</taxon>
        <taxon>Bacillota</taxon>
        <taxon>Negativicutes</taxon>
        <taxon>Selenomonadales</taxon>
        <taxon>Sporomusaceae</taxon>
        <taxon>Pelosinus</taxon>
    </lineage>
</organism>
<proteinExistence type="predicted"/>
<dbReference type="InterPro" id="IPR035281">
    <property type="entry name" value="DUF5359"/>
</dbReference>
<gene>
    <name evidence="2" type="ORF">SAMN04490355_10034</name>
</gene>
<keyword evidence="3" id="KW-1185">Reference proteome</keyword>
<dbReference type="EMBL" id="FOTS01000003">
    <property type="protein sequence ID" value="SFL38025.1"/>
    <property type="molecule type" value="Genomic_DNA"/>
</dbReference>
<name>A0A1I4H761_9FIRM</name>
<accession>A0A1I4H761</accession>
<evidence type="ECO:0000313" key="2">
    <source>
        <dbReference type="EMBL" id="SFL38025.1"/>
    </source>
</evidence>
<dbReference type="Pfam" id="PF17313">
    <property type="entry name" value="DUF5359"/>
    <property type="match status" value="1"/>
</dbReference>
<protein>
    <submittedName>
        <fullName evidence="2">Uncharacterized protein</fullName>
    </submittedName>
</protein>
<reference evidence="3" key="1">
    <citation type="submission" date="2016-10" db="EMBL/GenBank/DDBJ databases">
        <authorList>
            <person name="Varghese N."/>
            <person name="Submissions S."/>
        </authorList>
    </citation>
    <scope>NUCLEOTIDE SEQUENCE [LARGE SCALE GENOMIC DNA]</scope>
    <source>
        <strain evidence="3">DSM 13327</strain>
    </source>
</reference>
<feature type="transmembrane region" description="Helical" evidence="1">
    <location>
        <begin position="15"/>
        <end position="35"/>
    </location>
</feature>
<keyword evidence="1" id="KW-1133">Transmembrane helix</keyword>
<keyword evidence="1" id="KW-0472">Membrane</keyword>
<keyword evidence="1" id="KW-0812">Transmembrane</keyword>